<comment type="caution">
    <text evidence="2">The sequence shown here is derived from an EMBL/GenBank/DDBJ whole genome shotgun (WGS) entry which is preliminary data.</text>
</comment>
<evidence type="ECO:0000256" key="1">
    <source>
        <dbReference type="SAM" id="MobiDB-lite"/>
    </source>
</evidence>
<organism evidence="2 3">
    <name type="scientific">Colletotrichum godetiae</name>
    <dbReference type="NCBI Taxonomy" id="1209918"/>
    <lineage>
        <taxon>Eukaryota</taxon>
        <taxon>Fungi</taxon>
        <taxon>Dikarya</taxon>
        <taxon>Ascomycota</taxon>
        <taxon>Pezizomycotina</taxon>
        <taxon>Sordariomycetes</taxon>
        <taxon>Hypocreomycetidae</taxon>
        <taxon>Glomerellales</taxon>
        <taxon>Glomerellaceae</taxon>
        <taxon>Colletotrichum</taxon>
        <taxon>Colletotrichum acutatum species complex</taxon>
    </lineage>
</organism>
<dbReference type="RefSeq" id="XP_060425945.1">
    <property type="nucleotide sequence ID" value="XM_060566475.1"/>
</dbReference>
<dbReference type="GeneID" id="85451001"/>
<evidence type="ECO:0000313" key="3">
    <source>
        <dbReference type="Proteomes" id="UP001224890"/>
    </source>
</evidence>
<feature type="compositionally biased region" description="Basic and acidic residues" evidence="1">
    <location>
        <begin position="91"/>
        <end position="102"/>
    </location>
</feature>
<evidence type="ECO:0000313" key="2">
    <source>
        <dbReference type="EMBL" id="KAK1671942.1"/>
    </source>
</evidence>
<dbReference type="AlphaFoldDB" id="A0AAJ0AGK0"/>
<dbReference type="EMBL" id="JAHMHR010000042">
    <property type="protein sequence ID" value="KAK1671942.1"/>
    <property type="molecule type" value="Genomic_DNA"/>
</dbReference>
<feature type="region of interest" description="Disordered" evidence="1">
    <location>
        <begin position="91"/>
        <end position="128"/>
    </location>
</feature>
<name>A0AAJ0AGK0_9PEZI</name>
<sequence length="204" mass="21646">MPGRRSIILEGSKDDSRQRICIISAANSTVPSHLVLMTISSHEALGLQPVQAAGRRYAAESLFCSSSCVFAGTSDCGPSLSRGRLNLTIRREPEPCHDEGGRRGAGGGAPSVVPSGAQVTASTEARARTNRHDPYSLGIFYPQQANKVAKGLERRVKATLYHTCHDSCKSIDSGGQSTSSPEQMGHTVAGLHHSALFIFTLLSS</sequence>
<proteinExistence type="predicted"/>
<gene>
    <name evidence="2" type="ORF">BDP55DRAFT_280796</name>
</gene>
<accession>A0AAJ0AGK0</accession>
<reference evidence="2" key="1">
    <citation type="submission" date="2021-06" db="EMBL/GenBank/DDBJ databases">
        <title>Comparative genomics, transcriptomics and evolutionary studies reveal genomic signatures of adaptation to plant cell wall in hemibiotrophic fungi.</title>
        <authorList>
            <consortium name="DOE Joint Genome Institute"/>
            <person name="Baroncelli R."/>
            <person name="Diaz J.F."/>
            <person name="Benocci T."/>
            <person name="Peng M."/>
            <person name="Battaglia E."/>
            <person name="Haridas S."/>
            <person name="Andreopoulos W."/>
            <person name="Labutti K."/>
            <person name="Pangilinan J."/>
            <person name="Floch G.L."/>
            <person name="Makela M.R."/>
            <person name="Henrissat B."/>
            <person name="Grigoriev I.V."/>
            <person name="Crouch J.A."/>
            <person name="De Vries R.P."/>
            <person name="Sukno S.A."/>
            <person name="Thon M.R."/>
        </authorList>
    </citation>
    <scope>NUCLEOTIDE SEQUENCE</scope>
    <source>
        <strain evidence="2">CBS 193.32</strain>
    </source>
</reference>
<dbReference type="Proteomes" id="UP001224890">
    <property type="component" value="Unassembled WGS sequence"/>
</dbReference>
<keyword evidence="3" id="KW-1185">Reference proteome</keyword>
<protein>
    <submittedName>
        <fullName evidence="2">Uncharacterized protein</fullName>
    </submittedName>
</protein>